<reference evidence="6" key="1">
    <citation type="submission" date="2018-07" db="EMBL/GenBank/DDBJ databases">
        <title>Genome sequencing of Paracoccus sp. SC2-6.</title>
        <authorList>
            <person name="Heo J."/>
            <person name="Kim S.-J."/>
            <person name="Kwon S.-W."/>
        </authorList>
    </citation>
    <scope>NUCLEOTIDE SEQUENCE [LARGE SCALE GENOMIC DNA]</scope>
    <source>
        <strain evidence="6">SC2-6</strain>
    </source>
</reference>
<keyword evidence="6" id="KW-1185">Reference proteome</keyword>
<dbReference type="OrthoDB" id="9802264at2"/>
<dbReference type="KEGG" id="pars:DRW48_11475"/>
<dbReference type="PANTHER" id="PTHR24220:SF376">
    <property type="entry name" value="ABC TRANSPORTER"/>
    <property type="match status" value="1"/>
</dbReference>
<keyword evidence="1" id="KW-0813">Transport</keyword>
<dbReference type="PROSITE" id="PS50893">
    <property type="entry name" value="ABC_TRANSPORTER_2"/>
    <property type="match status" value="1"/>
</dbReference>
<dbReference type="PROSITE" id="PS00211">
    <property type="entry name" value="ABC_TRANSPORTER_1"/>
    <property type="match status" value="1"/>
</dbReference>
<dbReference type="InterPro" id="IPR017871">
    <property type="entry name" value="ABC_transporter-like_CS"/>
</dbReference>
<dbReference type="GO" id="GO:0022857">
    <property type="term" value="F:transmembrane transporter activity"/>
    <property type="evidence" value="ECO:0007669"/>
    <property type="project" value="TreeGrafter"/>
</dbReference>
<dbReference type="Gene3D" id="3.40.50.300">
    <property type="entry name" value="P-loop containing nucleotide triphosphate hydrolases"/>
    <property type="match status" value="1"/>
</dbReference>
<dbReference type="AlphaFoldDB" id="A0A344PLH8"/>
<dbReference type="InterPro" id="IPR003439">
    <property type="entry name" value="ABC_transporter-like_ATP-bd"/>
</dbReference>
<evidence type="ECO:0000256" key="2">
    <source>
        <dbReference type="ARBA" id="ARBA00022741"/>
    </source>
</evidence>
<dbReference type="InterPro" id="IPR015854">
    <property type="entry name" value="ABC_transpr_LolD-like"/>
</dbReference>
<feature type="domain" description="ABC transporter" evidence="4">
    <location>
        <begin position="9"/>
        <end position="246"/>
    </location>
</feature>
<dbReference type="EMBL" id="CP030918">
    <property type="protein sequence ID" value="AXC50233.1"/>
    <property type="molecule type" value="Genomic_DNA"/>
</dbReference>
<evidence type="ECO:0000313" key="5">
    <source>
        <dbReference type="EMBL" id="AXC50233.1"/>
    </source>
</evidence>
<dbReference type="InterPro" id="IPR003593">
    <property type="entry name" value="AAA+_ATPase"/>
</dbReference>
<dbReference type="RefSeq" id="WP_114076552.1">
    <property type="nucleotide sequence ID" value="NZ_CP030918.1"/>
</dbReference>
<protein>
    <submittedName>
        <fullName evidence="5">ATP-binding cassette domain-containing protein</fullName>
    </submittedName>
</protein>
<evidence type="ECO:0000256" key="3">
    <source>
        <dbReference type="ARBA" id="ARBA00022840"/>
    </source>
</evidence>
<accession>A0A344PLH8</accession>
<evidence type="ECO:0000256" key="1">
    <source>
        <dbReference type="ARBA" id="ARBA00022448"/>
    </source>
</evidence>
<dbReference type="GO" id="GO:0016887">
    <property type="term" value="F:ATP hydrolysis activity"/>
    <property type="evidence" value="ECO:0007669"/>
    <property type="project" value="InterPro"/>
</dbReference>
<evidence type="ECO:0000313" key="6">
    <source>
        <dbReference type="Proteomes" id="UP000252023"/>
    </source>
</evidence>
<organism evidence="5 6">
    <name type="scientific">Paracoccus suum</name>
    <dbReference type="NCBI Taxonomy" id="2259340"/>
    <lineage>
        <taxon>Bacteria</taxon>
        <taxon>Pseudomonadati</taxon>
        <taxon>Pseudomonadota</taxon>
        <taxon>Alphaproteobacteria</taxon>
        <taxon>Rhodobacterales</taxon>
        <taxon>Paracoccaceae</taxon>
        <taxon>Paracoccus</taxon>
    </lineage>
</organism>
<dbReference type="SUPFAM" id="SSF52540">
    <property type="entry name" value="P-loop containing nucleoside triphosphate hydrolases"/>
    <property type="match status" value="1"/>
</dbReference>
<evidence type="ECO:0000259" key="4">
    <source>
        <dbReference type="PROSITE" id="PS50893"/>
    </source>
</evidence>
<dbReference type="PANTHER" id="PTHR24220">
    <property type="entry name" value="IMPORT ATP-BINDING PROTEIN"/>
    <property type="match status" value="1"/>
</dbReference>
<keyword evidence="3 5" id="KW-0067">ATP-binding</keyword>
<keyword evidence="2" id="KW-0547">Nucleotide-binding</keyword>
<dbReference type="Pfam" id="PF00005">
    <property type="entry name" value="ABC_tran"/>
    <property type="match status" value="1"/>
</dbReference>
<proteinExistence type="predicted"/>
<dbReference type="CDD" id="cd03255">
    <property type="entry name" value="ABC_MJ0796_LolCDE_FtsE"/>
    <property type="match status" value="1"/>
</dbReference>
<dbReference type="GO" id="GO:0005524">
    <property type="term" value="F:ATP binding"/>
    <property type="evidence" value="ECO:0007669"/>
    <property type="project" value="UniProtKB-KW"/>
</dbReference>
<dbReference type="SMART" id="SM00382">
    <property type="entry name" value="AAA"/>
    <property type="match status" value="1"/>
</dbReference>
<dbReference type="Proteomes" id="UP000252023">
    <property type="component" value="Chromosome"/>
</dbReference>
<gene>
    <name evidence="5" type="ORF">DRW48_11475</name>
</gene>
<dbReference type="InterPro" id="IPR017911">
    <property type="entry name" value="MacB-like_ATP-bd"/>
</dbReference>
<dbReference type="GO" id="GO:0005886">
    <property type="term" value="C:plasma membrane"/>
    <property type="evidence" value="ECO:0007669"/>
    <property type="project" value="TreeGrafter"/>
</dbReference>
<name>A0A344PLH8_9RHOB</name>
<sequence length="251" mass="26783">MSNETVLDIRGLNHWFGSGDARKQALFDIDMTLERGSFTVLMGPSGSGKTTLLTLAGCLRGVEDGSVRLMGHELRDAPEAELTLLRQRLGFIFQAHNLHESLTALQNVIMGVQVRPGVPDGLARQAAARALDLVGLSDRLHYLPANLSGGQKQRVAVARALVGNPAMVLADEPTAALDKDSAADVIDLLKRLAAARGTTTLLVTHDNRILDRADCILTLEDGRIVSSDIGPAAKLTDRNEYSEAASSSPQG</sequence>
<dbReference type="InterPro" id="IPR027417">
    <property type="entry name" value="P-loop_NTPase"/>
</dbReference>